<evidence type="ECO:0000256" key="2">
    <source>
        <dbReference type="ARBA" id="ARBA00005417"/>
    </source>
</evidence>
<evidence type="ECO:0000256" key="1">
    <source>
        <dbReference type="ARBA" id="ARBA00004202"/>
    </source>
</evidence>
<comment type="similarity">
    <text evidence="2">Belongs to the ABC transporter superfamily.</text>
</comment>
<dbReference type="GO" id="GO:0005886">
    <property type="term" value="C:plasma membrane"/>
    <property type="evidence" value="ECO:0007669"/>
    <property type="project" value="UniProtKB-SubCell"/>
</dbReference>
<proteinExistence type="inferred from homology"/>
<dbReference type="Gene3D" id="3.40.50.300">
    <property type="entry name" value="P-loop containing nucleotide triphosphate hydrolases"/>
    <property type="match status" value="1"/>
</dbReference>
<evidence type="ECO:0000256" key="8">
    <source>
        <dbReference type="ARBA" id="ARBA00022967"/>
    </source>
</evidence>
<gene>
    <name evidence="11" type="ORF">GCM10010911_00400</name>
</gene>
<reference evidence="11" key="1">
    <citation type="journal article" date="2014" name="Int. J. Syst. Evol. Microbiol.">
        <title>Complete genome sequence of Corynebacterium casei LMG S-19264T (=DSM 44701T), isolated from a smear-ripened cheese.</title>
        <authorList>
            <consortium name="US DOE Joint Genome Institute (JGI-PGF)"/>
            <person name="Walter F."/>
            <person name="Albersmeier A."/>
            <person name="Kalinowski J."/>
            <person name="Ruckert C."/>
        </authorList>
    </citation>
    <scope>NUCLEOTIDE SEQUENCE</scope>
    <source>
        <strain evidence="11">CGMCC 1.15178</strain>
    </source>
</reference>
<dbReference type="InterPro" id="IPR017871">
    <property type="entry name" value="ABC_transporter-like_CS"/>
</dbReference>
<keyword evidence="8" id="KW-1278">Translocase</keyword>
<evidence type="ECO:0000256" key="5">
    <source>
        <dbReference type="ARBA" id="ARBA00022519"/>
    </source>
</evidence>
<dbReference type="CDD" id="cd03257">
    <property type="entry name" value="ABC_NikE_OppD_transporters"/>
    <property type="match status" value="1"/>
</dbReference>
<keyword evidence="7 11" id="KW-0067">ATP-binding</keyword>
<evidence type="ECO:0000259" key="10">
    <source>
        <dbReference type="PROSITE" id="PS50893"/>
    </source>
</evidence>
<dbReference type="GO" id="GO:0005524">
    <property type="term" value="F:ATP binding"/>
    <property type="evidence" value="ECO:0007669"/>
    <property type="project" value="UniProtKB-KW"/>
</dbReference>
<comment type="subcellular location">
    <subcellularLocation>
        <location evidence="1">Cell membrane</location>
        <topology evidence="1">Peripheral membrane protein</topology>
    </subcellularLocation>
</comment>
<dbReference type="AlphaFoldDB" id="A0A916YIH4"/>
<evidence type="ECO:0000313" key="12">
    <source>
        <dbReference type="Proteomes" id="UP000612456"/>
    </source>
</evidence>
<dbReference type="Pfam" id="PF00005">
    <property type="entry name" value="ABC_tran"/>
    <property type="match status" value="1"/>
</dbReference>
<evidence type="ECO:0000256" key="9">
    <source>
        <dbReference type="ARBA" id="ARBA00023136"/>
    </source>
</evidence>
<evidence type="ECO:0000256" key="4">
    <source>
        <dbReference type="ARBA" id="ARBA00022475"/>
    </source>
</evidence>
<dbReference type="GO" id="GO:0016887">
    <property type="term" value="F:ATP hydrolysis activity"/>
    <property type="evidence" value="ECO:0007669"/>
    <property type="project" value="InterPro"/>
</dbReference>
<keyword evidence="5" id="KW-0997">Cell inner membrane</keyword>
<dbReference type="InterPro" id="IPR003439">
    <property type="entry name" value="ABC_transporter-like_ATP-bd"/>
</dbReference>
<dbReference type="Proteomes" id="UP000612456">
    <property type="component" value="Unassembled WGS sequence"/>
</dbReference>
<dbReference type="SUPFAM" id="SSF52540">
    <property type="entry name" value="P-loop containing nucleoside triphosphate hydrolases"/>
    <property type="match status" value="1"/>
</dbReference>
<dbReference type="RefSeq" id="WP_188987993.1">
    <property type="nucleotide sequence ID" value="NZ_BMHP01000001.1"/>
</dbReference>
<reference evidence="11" key="2">
    <citation type="submission" date="2020-09" db="EMBL/GenBank/DDBJ databases">
        <authorList>
            <person name="Sun Q."/>
            <person name="Zhou Y."/>
        </authorList>
    </citation>
    <scope>NUCLEOTIDE SEQUENCE</scope>
    <source>
        <strain evidence="11">CGMCC 1.15178</strain>
    </source>
</reference>
<dbReference type="InterPro" id="IPR050388">
    <property type="entry name" value="ABC_Ni/Peptide_Import"/>
</dbReference>
<evidence type="ECO:0000256" key="6">
    <source>
        <dbReference type="ARBA" id="ARBA00022741"/>
    </source>
</evidence>
<keyword evidence="9" id="KW-0472">Membrane</keyword>
<name>A0A916YIH4_9BACL</name>
<dbReference type="PANTHER" id="PTHR43297">
    <property type="entry name" value="OLIGOPEPTIDE TRANSPORT ATP-BINDING PROTEIN APPD"/>
    <property type="match status" value="1"/>
</dbReference>
<dbReference type="InterPro" id="IPR003593">
    <property type="entry name" value="AAA+_ATPase"/>
</dbReference>
<dbReference type="InterPro" id="IPR027417">
    <property type="entry name" value="P-loop_NTPase"/>
</dbReference>
<dbReference type="PANTHER" id="PTHR43297:SF14">
    <property type="entry name" value="ATPASE AAA-TYPE CORE DOMAIN-CONTAINING PROTEIN"/>
    <property type="match status" value="1"/>
</dbReference>
<dbReference type="SMART" id="SM00382">
    <property type="entry name" value="AAA"/>
    <property type="match status" value="1"/>
</dbReference>
<accession>A0A916YIH4</accession>
<keyword evidence="3" id="KW-0813">Transport</keyword>
<dbReference type="PROSITE" id="PS00211">
    <property type="entry name" value="ABC_TRANSPORTER_1"/>
    <property type="match status" value="1"/>
</dbReference>
<comment type="caution">
    <text evidence="11">The sequence shown here is derived from an EMBL/GenBank/DDBJ whole genome shotgun (WGS) entry which is preliminary data.</text>
</comment>
<keyword evidence="12" id="KW-1185">Reference proteome</keyword>
<organism evidence="11 12">
    <name type="scientific">Paenibacillus nasutitermitis</name>
    <dbReference type="NCBI Taxonomy" id="1652958"/>
    <lineage>
        <taxon>Bacteria</taxon>
        <taxon>Bacillati</taxon>
        <taxon>Bacillota</taxon>
        <taxon>Bacilli</taxon>
        <taxon>Bacillales</taxon>
        <taxon>Paenibacillaceae</taxon>
        <taxon>Paenibacillus</taxon>
    </lineage>
</organism>
<keyword evidence="4" id="KW-1003">Cell membrane</keyword>
<protein>
    <submittedName>
        <fullName evidence="11">ABC transporter ATP-binding protein</fullName>
    </submittedName>
</protein>
<evidence type="ECO:0000256" key="3">
    <source>
        <dbReference type="ARBA" id="ARBA00022448"/>
    </source>
</evidence>
<dbReference type="EMBL" id="BMHP01000001">
    <property type="protein sequence ID" value="GGD46817.1"/>
    <property type="molecule type" value="Genomic_DNA"/>
</dbReference>
<evidence type="ECO:0000313" key="11">
    <source>
        <dbReference type="EMBL" id="GGD46817.1"/>
    </source>
</evidence>
<keyword evidence="6" id="KW-0547">Nucleotide-binding</keyword>
<dbReference type="PROSITE" id="PS50893">
    <property type="entry name" value="ABC_TRANSPORTER_2"/>
    <property type="match status" value="1"/>
</dbReference>
<evidence type="ECO:0000256" key="7">
    <source>
        <dbReference type="ARBA" id="ARBA00022840"/>
    </source>
</evidence>
<feature type="domain" description="ABC transporter" evidence="10">
    <location>
        <begin position="10"/>
        <end position="258"/>
    </location>
</feature>
<sequence>MSGRDAILEVSRLNVQIQTDRGVVHAVQEASFQIGAGKILGIVGESGCGKSMTCMAVLGMLPAAAAITQGSIKLRGKELAGLADSQLRHIRGKELALVMQNPMTAFNPALTIGKQFTETLRTHQGLSRKQAEQKAIDGIGEMGLSDAGKILKQYPFELSGGMLQRIMIALSLSMKPSLLIADEPTTALDSVNRRKVMDAFRAIKEEGHTAILLVSHDLSIIGALADEVVVMKQGQILEKADAVQLMSRPQHEYTKMLLNARLTADSRKE</sequence>